<name>A0A0F9FF17_9ZZZZ</name>
<feature type="compositionally biased region" description="Basic and acidic residues" evidence="1">
    <location>
        <begin position="33"/>
        <end position="44"/>
    </location>
</feature>
<proteinExistence type="predicted"/>
<dbReference type="AlphaFoldDB" id="A0A0F9FF17"/>
<organism evidence="2">
    <name type="scientific">marine sediment metagenome</name>
    <dbReference type="NCBI Taxonomy" id="412755"/>
    <lineage>
        <taxon>unclassified sequences</taxon>
        <taxon>metagenomes</taxon>
        <taxon>ecological metagenomes</taxon>
    </lineage>
</organism>
<dbReference type="EMBL" id="LAZR01021571">
    <property type="protein sequence ID" value="KKL84883.1"/>
    <property type="molecule type" value="Genomic_DNA"/>
</dbReference>
<gene>
    <name evidence="2" type="ORF">LCGC14_1960310</name>
</gene>
<protein>
    <submittedName>
        <fullName evidence="2">Uncharacterized protein</fullName>
    </submittedName>
</protein>
<feature type="region of interest" description="Disordered" evidence="1">
    <location>
        <begin position="1"/>
        <end position="57"/>
    </location>
</feature>
<comment type="caution">
    <text evidence="2">The sequence shown here is derived from an EMBL/GenBank/DDBJ whole genome shotgun (WGS) entry which is preliminary data.</text>
</comment>
<sequence length="57" mass="6645">NALFGGVNTQQQQEAAPRRRRRGGMRGPTITPHEVEDFTRRHQDNEDEDESDHDKEE</sequence>
<evidence type="ECO:0000313" key="2">
    <source>
        <dbReference type="EMBL" id="KKL84883.1"/>
    </source>
</evidence>
<accession>A0A0F9FF17</accession>
<reference evidence="2" key="1">
    <citation type="journal article" date="2015" name="Nature">
        <title>Complex archaea that bridge the gap between prokaryotes and eukaryotes.</title>
        <authorList>
            <person name="Spang A."/>
            <person name="Saw J.H."/>
            <person name="Jorgensen S.L."/>
            <person name="Zaremba-Niedzwiedzka K."/>
            <person name="Martijn J."/>
            <person name="Lind A.E."/>
            <person name="van Eijk R."/>
            <person name="Schleper C."/>
            <person name="Guy L."/>
            <person name="Ettema T.J."/>
        </authorList>
    </citation>
    <scope>NUCLEOTIDE SEQUENCE</scope>
</reference>
<evidence type="ECO:0000256" key="1">
    <source>
        <dbReference type="SAM" id="MobiDB-lite"/>
    </source>
</evidence>
<feature type="non-terminal residue" evidence="2">
    <location>
        <position position="1"/>
    </location>
</feature>